<feature type="transmembrane region" description="Helical" evidence="5">
    <location>
        <begin position="386"/>
        <end position="407"/>
    </location>
</feature>
<name>A0AAD6CEM5_9EURO</name>
<sequence length="526" mass="57787">MMPVHTPEDGFPPGTILLEDRNAPQSELILSPTPTDDPDDPLNWSKLRKAVNFALTCTYVLFTFVLIDINSLAYRGYIKELGLTYATFNISSGCNFAGLAIGCLLLIPCVHKFGRRPLYLVSATLQLVCAVWWANFHHAGELITLSFLVGIAGSVSEAIVMITVVDLFFVHQHARMNGIFIFMQSLGATGGPVVAGYIVVSLGWRWMWKIVAILVGVNLLFVLCFFEESKYAPTIVGHSASSKSTEFLEDKEKFDTTTETQPVQSVQVQRSRKSIRQRLAFVTKTDVPILQHFHQPLIVLFSFPAVAFAALTYGSILSWFSATVSAGSYFLIAKPYNFNAAQIGLFHLGGFAGTVLATLTAPPLNDWLIIRLAKRNEGIFEPEMRLWMMFPAAVINSAGLMMAGIGLAKGLHWAVLAVGNGIFGFGFIVTADVALTYLTDSYPDILGDALIAVVFVRNGLAMVIRFSFTDWIYGMGIQNTFILIGVIALVTAILPAVLVIYGKRARAKTAEKYRVYASRQQVARAI</sequence>
<evidence type="ECO:0000313" key="8">
    <source>
        <dbReference type="Proteomes" id="UP001213681"/>
    </source>
</evidence>
<evidence type="ECO:0000313" key="7">
    <source>
        <dbReference type="EMBL" id="KAJ5461653.1"/>
    </source>
</evidence>
<dbReference type="AlphaFoldDB" id="A0AAD6CEM5"/>
<dbReference type="GeneID" id="81596831"/>
<dbReference type="RefSeq" id="XP_056770695.1">
    <property type="nucleotide sequence ID" value="XM_056906588.1"/>
</dbReference>
<feature type="transmembrane region" description="Helical" evidence="5">
    <location>
        <begin position="181"/>
        <end position="200"/>
    </location>
</feature>
<gene>
    <name evidence="7" type="ORF">N7458_003205</name>
</gene>
<keyword evidence="4 5" id="KW-0472">Membrane</keyword>
<feature type="transmembrane region" description="Helical" evidence="5">
    <location>
        <begin position="445"/>
        <end position="468"/>
    </location>
</feature>
<dbReference type="Pfam" id="PF07690">
    <property type="entry name" value="MFS_1"/>
    <property type="match status" value="1"/>
</dbReference>
<keyword evidence="2 5" id="KW-0812">Transmembrane</keyword>
<feature type="transmembrane region" description="Helical" evidence="5">
    <location>
        <begin position="480"/>
        <end position="502"/>
    </location>
</feature>
<feature type="transmembrane region" description="Helical" evidence="5">
    <location>
        <begin position="50"/>
        <end position="73"/>
    </location>
</feature>
<reference evidence="7" key="2">
    <citation type="journal article" date="2023" name="IMA Fungus">
        <title>Comparative genomic study of the Penicillium genus elucidates a diverse pangenome and 15 lateral gene transfer events.</title>
        <authorList>
            <person name="Petersen C."/>
            <person name="Sorensen T."/>
            <person name="Nielsen M.R."/>
            <person name="Sondergaard T.E."/>
            <person name="Sorensen J.L."/>
            <person name="Fitzpatrick D.A."/>
            <person name="Frisvad J.C."/>
            <person name="Nielsen K.L."/>
        </authorList>
    </citation>
    <scope>NUCLEOTIDE SEQUENCE</scope>
    <source>
        <strain evidence="7">IBT 16125</strain>
    </source>
</reference>
<dbReference type="SUPFAM" id="SSF103473">
    <property type="entry name" value="MFS general substrate transporter"/>
    <property type="match status" value="1"/>
</dbReference>
<dbReference type="EMBL" id="JAPVEA010000002">
    <property type="protein sequence ID" value="KAJ5461653.1"/>
    <property type="molecule type" value="Genomic_DNA"/>
</dbReference>
<comment type="caution">
    <text evidence="7">The sequence shown here is derived from an EMBL/GenBank/DDBJ whole genome shotgun (WGS) entry which is preliminary data.</text>
</comment>
<comment type="subcellular location">
    <subcellularLocation>
        <location evidence="1">Membrane</location>
        <topology evidence="1">Multi-pass membrane protein</topology>
    </subcellularLocation>
</comment>
<organism evidence="7 8">
    <name type="scientific">Penicillium daleae</name>
    <dbReference type="NCBI Taxonomy" id="63821"/>
    <lineage>
        <taxon>Eukaryota</taxon>
        <taxon>Fungi</taxon>
        <taxon>Dikarya</taxon>
        <taxon>Ascomycota</taxon>
        <taxon>Pezizomycotina</taxon>
        <taxon>Eurotiomycetes</taxon>
        <taxon>Eurotiomycetidae</taxon>
        <taxon>Eurotiales</taxon>
        <taxon>Aspergillaceae</taxon>
        <taxon>Penicillium</taxon>
    </lineage>
</organism>
<keyword evidence="8" id="KW-1185">Reference proteome</keyword>
<dbReference type="Gene3D" id="1.20.1250.20">
    <property type="entry name" value="MFS general substrate transporter like domains"/>
    <property type="match status" value="1"/>
</dbReference>
<protein>
    <recommendedName>
        <fullName evidence="6">Major facilitator superfamily (MFS) profile domain-containing protein</fullName>
    </recommendedName>
</protein>
<dbReference type="InterPro" id="IPR011701">
    <property type="entry name" value="MFS"/>
</dbReference>
<feature type="transmembrane region" description="Helical" evidence="5">
    <location>
        <begin position="297"/>
        <end position="320"/>
    </location>
</feature>
<feature type="transmembrane region" description="Helical" evidence="5">
    <location>
        <begin position="142"/>
        <end position="169"/>
    </location>
</feature>
<feature type="transmembrane region" description="Helical" evidence="5">
    <location>
        <begin position="118"/>
        <end position="136"/>
    </location>
</feature>
<dbReference type="PANTHER" id="PTHR23502">
    <property type="entry name" value="MAJOR FACILITATOR SUPERFAMILY"/>
    <property type="match status" value="1"/>
</dbReference>
<dbReference type="GO" id="GO:0022857">
    <property type="term" value="F:transmembrane transporter activity"/>
    <property type="evidence" value="ECO:0007669"/>
    <property type="project" value="InterPro"/>
</dbReference>
<evidence type="ECO:0000256" key="2">
    <source>
        <dbReference type="ARBA" id="ARBA00022692"/>
    </source>
</evidence>
<reference evidence="7" key="1">
    <citation type="submission" date="2022-12" db="EMBL/GenBank/DDBJ databases">
        <authorList>
            <person name="Petersen C."/>
        </authorList>
    </citation>
    <scope>NUCLEOTIDE SEQUENCE</scope>
    <source>
        <strain evidence="7">IBT 16125</strain>
    </source>
</reference>
<dbReference type="PROSITE" id="PS50850">
    <property type="entry name" value="MFS"/>
    <property type="match status" value="1"/>
</dbReference>
<dbReference type="GO" id="GO:0005886">
    <property type="term" value="C:plasma membrane"/>
    <property type="evidence" value="ECO:0007669"/>
    <property type="project" value="TreeGrafter"/>
</dbReference>
<evidence type="ECO:0000256" key="4">
    <source>
        <dbReference type="ARBA" id="ARBA00023136"/>
    </source>
</evidence>
<feature type="transmembrane region" description="Helical" evidence="5">
    <location>
        <begin position="340"/>
        <end position="365"/>
    </location>
</feature>
<keyword evidence="3 5" id="KW-1133">Transmembrane helix</keyword>
<evidence type="ECO:0000256" key="3">
    <source>
        <dbReference type="ARBA" id="ARBA00022989"/>
    </source>
</evidence>
<evidence type="ECO:0000259" key="6">
    <source>
        <dbReference type="PROSITE" id="PS50850"/>
    </source>
</evidence>
<feature type="transmembrane region" description="Helical" evidence="5">
    <location>
        <begin position="85"/>
        <end position="106"/>
    </location>
</feature>
<feature type="transmembrane region" description="Helical" evidence="5">
    <location>
        <begin position="413"/>
        <end position="438"/>
    </location>
</feature>
<dbReference type="InterPro" id="IPR036259">
    <property type="entry name" value="MFS_trans_sf"/>
</dbReference>
<dbReference type="Proteomes" id="UP001213681">
    <property type="component" value="Unassembled WGS sequence"/>
</dbReference>
<proteinExistence type="predicted"/>
<evidence type="ECO:0000256" key="1">
    <source>
        <dbReference type="ARBA" id="ARBA00004141"/>
    </source>
</evidence>
<evidence type="ECO:0000256" key="5">
    <source>
        <dbReference type="SAM" id="Phobius"/>
    </source>
</evidence>
<feature type="domain" description="Major facilitator superfamily (MFS) profile" evidence="6">
    <location>
        <begin position="51"/>
        <end position="503"/>
    </location>
</feature>
<accession>A0AAD6CEM5</accession>
<dbReference type="PANTHER" id="PTHR23502:SF50">
    <property type="entry name" value="TRANSPORTER, PUTATIVE (AFU_ORTHOLOGUE AFUA_5G00430)-RELATED"/>
    <property type="match status" value="1"/>
</dbReference>
<dbReference type="InterPro" id="IPR020846">
    <property type="entry name" value="MFS_dom"/>
</dbReference>
<feature type="transmembrane region" description="Helical" evidence="5">
    <location>
        <begin position="206"/>
        <end position="226"/>
    </location>
</feature>